<dbReference type="FunFam" id="2.40.10.10:FF:000028">
    <property type="entry name" value="Serine protease easter"/>
    <property type="match status" value="1"/>
</dbReference>
<dbReference type="GO" id="GO:0006508">
    <property type="term" value="P:proteolysis"/>
    <property type="evidence" value="ECO:0007669"/>
    <property type="project" value="UniProtKB-KW"/>
</dbReference>
<keyword evidence="8" id="KW-0325">Glycoprotein</keyword>
<name>A0AAW1JIU0_POPJA</name>
<dbReference type="InterPro" id="IPR009003">
    <property type="entry name" value="Peptidase_S1_PA"/>
</dbReference>
<evidence type="ECO:0000256" key="8">
    <source>
        <dbReference type="ARBA" id="ARBA00023180"/>
    </source>
</evidence>
<evidence type="ECO:0000313" key="13">
    <source>
        <dbReference type="Proteomes" id="UP001458880"/>
    </source>
</evidence>
<evidence type="ECO:0000256" key="3">
    <source>
        <dbReference type="ARBA" id="ARBA00022670"/>
    </source>
</evidence>
<dbReference type="Proteomes" id="UP001458880">
    <property type="component" value="Unassembled WGS sequence"/>
</dbReference>
<reference evidence="12 13" key="2">
    <citation type="journal article" date="2024" name="BMC Genomics">
        <title>De novo assembly and annotation of Popillia japonica's genome with initial clues to its potential as an invasive pest.</title>
        <authorList>
            <person name="Cucini C."/>
            <person name="Boschi S."/>
            <person name="Funari R."/>
            <person name="Cardaioli E."/>
            <person name="Iannotti N."/>
            <person name="Marturano G."/>
            <person name="Paoli F."/>
            <person name="Bruttini M."/>
            <person name="Carapelli A."/>
            <person name="Frati F."/>
            <person name="Nardi F."/>
        </authorList>
    </citation>
    <scope>NUCLEOTIDE SEQUENCE [LARGE SCALE GENOMIC DNA]</scope>
    <source>
        <strain evidence="12">DMR45628</strain>
    </source>
</reference>
<evidence type="ECO:0000256" key="9">
    <source>
        <dbReference type="ARBA" id="ARBA00024195"/>
    </source>
</evidence>
<keyword evidence="13" id="KW-1185">Reference proteome</keyword>
<dbReference type="Pfam" id="PF00089">
    <property type="entry name" value="Trypsin"/>
    <property type="match status" value="1"/>
</dbReference>
<keyword evidence="2" id="KW-0964">Secreted</keyword>
<dbReference type="SUPFAM" id="SSF50494">
    <property type="entry name" value="Trypsin-like serine proteases"/>
    <property type="match status" value="1"/>
</dbReference>
<dbReference type="AlphaFoldDB" id="A0AAW1JIU0"/>
<dbReference type="EMBL" id="JASPKY010000356">
    <property type="protein sequence ID" value="KAK9704180.1"/>
    <property type="molecule type" value="Genomic_DNA"/>
</dbReference>
<reference evidence="12" key="1">
    <citation type="submission" date="2023-05" db="EMBL/GenBank/DDBJ databases">
        <authorList>
            <person name="Nardi F."/>
            <person name="Carapelli A."/>
            <person name="Cucini C."/>
        </authorList>
    </citation>
    <scope>NUCLEOTIDE SEQUENCE</scope>
    <source>
        <strain evidence="12">DMR45628</strain>
        <tissue evidence="12">Testes</tissue>
    </source>
</reference>
<dbReference type="SMART" id="SM00020">
    <property type="entry name" value="Tryp_SPc"/>
    <property type="match status" value="1"/>
</dbReference>
<accession>A0AAW1JIU0</accession>
<dbReference type="GO" id="GO:0004252">
    <property type="term" value="F:serine-type endopeptidase activity"/>
    <property type="evidence" value="ECO:0007669"/>
    <property type="project" value="InterPro"/>
</dbReference>
<proteinExistence type="inferred from homology"/>
<organism evidence="12 13">
    <name type="scientific">Popillia japonica</name>
    <name type="common">Japanese beetle</name>
    <dbReference type="NCBI Taxonomy" id="7064"/>
    <lineage>
        <taxon>Eukaryota</taxon>
        <taxon>Metazoa</taxon>
        <taxon>Ecdysozoa</taxon>
        <taxon>Arthropoda</taxon>
        <taxon>Hexapoda</taxon>
        <taxon>Insecta</taxon>
        <taxon>Pterygota</taxon>
        <taxon>Neoptera</taxon>
        <taxon>Endopterygota</taxon>
        <taxon>Coleoptera</taxon>
        <taxon>Polyphaga</taxon>
        <taxon>Scarabaeiformia</taxon>
        <taxon>Scarabaeidae</taxon>
        <taxon>Rutelinae</taxon>
        <taxon>Popillia</taxon>
    </lineage>
</organism>
<protein>
    <submittedName>
        <fullName evidence="12">Trypsin</fullName>
    </submittedName>
</protein>
<comment type="caution">
    <text evidence="12">The sequence shown here is derived from an EMBL/GenBank/DDBJ whole genome shotgun (WGS) entry which is preliminary data.</text>
</comment>
<evidence type="ECO:0000256" key="5">
    <source>
        <dbReference type="ARBA" id="ARBA00022801"/>
    </source>
</evidence>
<comment type="similarity">
    <text evidence="9">Belongs to the peptidase S1 family. CLIP subfamily.</text>
</comment>
<feature type="chain" id="PRO_5044717844" evidence="10">
    <location>
        <begin position="18"/>
        <end position="281"/>
    </location>
</feature>
<dbReference type="PROSITE" id="PS50240">
    <property type="entry name" value="TRYPSIN_DOM"/>
    <property type="match status" value="1"/>
</dbReference>
<keyword evidence="5" id="KW-0378">Hydrolase</keyword>
<feature type="signal peptide" evidence="10">
    <location>
        <begin position="1"/>
        <end position="17"/>
    </location>
</feature>
<evidence type="ECO:0000259" key="11">
    <source>
        <dbReference type="PROSITE" id="PS50240"/>
    </source>
</evidence>
<evidence type="ECO:0000256" key="4">
    <source>
        <dbReference type="ARBA" id="ARBA00022729"/>
    </source>
</evidence>
<comment type="subcellular location">
    <subcellularLocation>
        <location evidence="1">Secreted</location>
    </subcellularLocation>
</comment>
<dbReference type="Gene3D" id="2.40.10.10">
    <property type="entry name" value="Trypsin-like serine proteases"/>
    <property type="match status" value="1"/>
</dbReference>
<keyword evidence="7" id="KW-1015">Disulfide bond</keyword>
<keyword evidence="3" id="KW-0645">Protease</keyword>
<gene>
    <name evidence="12" type="ORF">QE152_g28442</name>
</gene>
<dbReference type="GO" id="GO:0005615">
    <property type="term" value="C:extracellular space"/>
    <property type="evidence" value="ECO:0007669"/>
    <property type="project" value="TreeGrafter"/>
</dbReference>
<evidence type="ECO:0000256" key="1">
    <source>
        <dbReference type="ARBA" id="ARBA00004613"/>
    </source>
</evidence>
<dbReference type="InterPro" id="IPR050127">
    <property type="entry name" value="Serine_Proteases_S1"/>
</dbReference>
<dbReference type="PANTHER" id="PTHR24264:SF65">
    <property type="entry name" value="SRCR DOMAIN-CONTAINING PROTEIN"/>
    <property type="match status" value="1"/>
</dbReference>
<sequence length="281" mass="30834">MQAVLFLILLTSAAILAQSKIGDQCGPSNQGRVTAMADCKTKVVFLNAIRISYHAIPTNNPVCCIEDYDERCGKATSTLRKSEQACADFGRITPKVSGALPTNAAQIGEYPYNVIFGYENGSHIANPCSGVLISEYYVLTVAHCISHNVALKTLPITIRLGSLSESKDAVASQDIPIAKLIRHPNFKPFERFHDIGLIKLAKAVTFTENIQPACLYTGTNIPKRLTAPCWGAGKFADGEFTYELSTITAKSIGRKTCSNIYAVFRPIYLRVKHNYGEEYWS</sequence>
<keyword evidence="6" id="KW-0720">Serine protease</keyword>
<evidence type="ECO:0000256" key="2">
    <source>
        <dbReference type="ARBA" id="ARBA00022525"/>
    </source>
</evidence>
<evidence type="ECO:0000256" key="10">
    <source>
        <dbReference type="SAM" id="SignalP"/>
    </source>
</evidence>
<dbReference type="InterPro" id="IPR043504">
    <property type="entry name" value="Peptidase_S1_PA_chymotrypsin"/>
</dbReference>
<dbReference type="PANTHER" id="PTHR24264">
    <property type="entry name" value="TRYPSIN-RELATED"/>
    <property type="match status" value="1"/>
</dbReference>
<evidence type="ECO:0000256" key="7">
    <source>
        <dbReference type="ARBA" id="ARBA00023157"/>
    </source>
</evidence>
<evidence type="ECO:0000313" key="12">
    <source>
        <dbReference type="EMBL" id="KAK9704180.1"/>
    </source>
</evidence>
<dbReference type="EMBL" id="JASPKY010000356">
    <property type="protein sequence ID" value="KAK9704181.1"/>
    <property type="molecule type" value="Genomic_DNA"/>
</dbReference>
<dbReference type="InterPro" id="IPR001254">
    <property type="entry name" value="Trypsin_dom"/>
</dbReference>
<keyword evidence="4 10" id="KW-0732">Signal</keyword>
<evidence type="ECO:0000256" key="6">
    <source>
        <dbReference type="ARBA" id="ARBA00022825"/>
    </source>
</evidence>
<feature type="domain" description="Peptidase S1" evidence="11">
    <location>
        <begin position="95"/>
        <end position="281"/>
    </location>
</feature>